<feature type="region of interest" description="Disordered" evidence="2">
    <location>
        <begin position="637"/>
        <end position="882"/>
    </location>
</feature>
<gene>
    <name evidence="3" type="ORF">PR001_g28453</name>
</gene>
<name>A0A6A3HAR4_9STRA</name>
<dbReference type="Proteomes" id="UP000429607">
    <property type="component" value="Unassembled WGS sequence"/>
</dbReference>
<feature type="compositionally biased region" description="Low complexity" evidence="2">
    <location>
        <begin position="861"/>
        <end position="882"/>
    </location>
</feature>
<protein>
    <submittedName>
        <fullName evidence="3">Uncharacterized protein</fullName>
    </submittedName>
</protein>
<evidence type="ECO:0000256" key="1">
    <source>
        <dbReference type="SAM" id="Coils"/>
    </source>
</evidence>
<feature type="non-terminal residue" evidence="3">
    <location>
        <position position="882"/>
    </location>
</feature>
<evidence type="ECO:0000256" key="2">
    <source>
        <dbReference type="SAM" id="MobiDB-lite"/>
    </source>
</evidence>
<feature type="compositionally biased region" description="Polar residues" evidence="2">
    <location>
        <begin position="822"/>
        <end position="840"/>
    </location>
</feature>
<comment type="caution">
    <text evidence="3">The sequence shown here is derived from an EMBL/GenBank/DDBJ whole genome shotgun (WGS) entry which is preliminary data.</text>
</comment>
<keyword evidence="1" id="KW-0175">Coiled coil</keyword>
<proteinExistence type="predicted"/>
<evidence type="ECO:0000313" key="3">
    <source>
        <dbReference type="EMBL" id="KAE8966310.1"/>
    </source>
</evidence>
<sequence>MDFMYSAGVRICVREGLVKLPDEETILLNRGGAIRKAQGLDLAVTPDFTTRLLPGRSVVTQIRYAQMDPHKDEVWAGRGDRWVTKLIFASRSYPVAVKVVNISDKNLTISFQTPIARIVERDSFPMAGRFMERRINEVTQLYEDQDPPCVEKEEYGWPTRVLRRSSTPTTSILRRESSTLTTSRPLAAWSAPSARVVFVSLSRPKSSFQLQAPQVQLPASGAPVHSVTALVADAHTLQRENQELRTQYELVSVHNAGLATHASVLHDRNLAILHRAREGYRAGMIRLEQALLSRERVERDYADLEGRVADFRARAERTEAAETLLRVERDSSTEQYRDLQAQLQAAQDQIADYAAQLTRASAAPPPSAVPLARLFAAQGERDDLRVDLAAAQVALSPVQARADAAEAERDRRQQRALVDEELRVTRTSLCQSRAEGEAAQNLNVPLQDDLRRANALLVAHAEELRRGATRIHELDESVATATTLRVTAESEIARAQAGELGAASRAAQYRAGWMSVRRSSQQRREAVEAQVYRLSARVVELEEGCDLAIRERDERAVAWRRMLRDARRGRELAQRVRDELADRLAGVVMSVGGHIDTAGLISRLEATFTAEIDAAVPLPPAVPASVAVPAISAVSTPAVPAPAPAASGADTRTGSSAATTGSTTGTSSPAGPSGSHSAPTSSPTSSPSVFQRSRSGAPSRSGSQSRASGPSGAAPAPSSSYSPFRRSRRSSTVADTAASSRAAAQASSAATLSAAAAAAARAREDAALFGSESSDSDDQARRAQSKRPRLHGPGSRSPSPARQPPRSPSRSHTPPRPRSASLVSTRSAGSARSVHSTPPAHSSPRGNMAVSGGSGPGPGNSGDSSGDDSSTSSSSRASSSST</sequence>
<evidence type="ECO:0000313" key="4">
    <source>
        <dbReference type="Proteomes" id="UP000429607"/>
    </source>
</evidence>
<feature type="coiled-coil region" evidence="1">
    <location>
        <begin position="287"/>
        <end position="363"/>
    </location>
</feature>
<accession>A0A6A3HAR4</accession>
<feature type="compositionally biased region" description="Low complexity" evidence="2">
    <location>
        <begin position="637"/>
        <end position="760"/>
    </location>
</feature>
<dbReference type="AlphaFoldDB" id="A0A6A3HAR4"/>
<dbReference type="EMBL" id="QXFV01005108">
    <property type="protein sequence ID" value="KAE8966310.1"/>
    <property type="molecule type" value="Genomic_DNA"/>
</dbReference>
<organism evidence="3 4">
    <name type="scientific">Phytophthora rubi</name>
    <dbReference type="NCBI Taxonomy" id="129364"/>
    <lineage>
        <taxon>Eukaryota</taxon>
        <taxon>Sar</taxon>
        <taxon>Stramenopiles</taxon>
        <taxon>Oomycota</taxon>
        <taxon>Peronosporomycetes</taxon>
        <taxon>Peronosporales</taxon>
        <taxon>Peronosporaceae</taxon>
        <taxon>Phytophthora</taxon>
    </lineage>
</organism>
<reference evidence="3 4" key="1">
    <citation type="submission" date="2018-09" db="EMBL/GenBank/DDBJ databases">
        <title>Genomic investigation of the strawberry pathogen Phytophthora fragariae indicates pathogenicity is determined by transcriptional variation in three key races.</title>
        <authorList>
            <person name="Adams T.M."/>
            <person name="Armitage A.D."/>
            <person name="Sobczyk M.K."/>
            <person name="Bates H.J."/>
            <person name="Dunwell J.M."/>
            <person name="Nellist C.F."/>
            <person name="Harrison R.J."/>
        </authorList>
    </citation>
    <scope>NUCLEOTIDE SEQUENCE [LARGE SCALE GENOMIC DNA]</scope>
    <source>
        <strain evidence="3 4">SCRP249</strain>
    </source>
</reference>